<evidence type="ECO:0000256" key="1">
    <source>
        <dbReference type="ARBA" id="ARBA00022723"/>
    </source>
</evidence>
<name>A0AB34KGA5_9PEZI</name>
<dbReference type="Pfam" id="PF01926">
    <property type="entry name" value="MMR_HSR1"/>
    <property type="match status" value="1"/>
</dbReference>
<proteinExistence type="predicted"/>
<evidence type="ECO:0000313" key="8">
    <source>
        <dbReference type="Proteomes" id="UP000803884"/>
    </source>
</evidence>
<dbReference type="InterPro" id="IPR030393">
    <property type="entry name" value="G_ENGB_dom"/>
</dbReference>
<evidence type="ECO:0000313" key="7">
    <source>
        <dbReference type="EMBL" id="KAL1583186.1"/>
    </source>
</evidence>
<dbReference type="PROSITE" id="PS51706">
    <property type="entry name" value="G_ENGB"/>
    <property type="match status" value="1"/>
</dbReference>
<dbReference type="InterPro" id="IPR027417">
    <property type="entry name" value="P-loop_NTPase"/>
</dbReference>
<dbReference type="PANTHER" id="PTHR46498">
    <property type="entry name" value="GTP-BINDING PROTEIN 8"/>
    <property type="match status" value="1"/>
</dbReference>
<dbReference type="InterPro" id="IPR052279">
    <property type="entry name" value="EngB_GTPase"/>
</dbReference>
<dbReference type="Gene3D" id="3.40.50.300">
    <property type="entry name" value="P-loop containing nucleotide triphosphate hydrolases"/>
    <property type="match status" value="1"/>
</dbReference>
<comment type="caution">
    <text evidence="7">The sequence shown here is derived from an EMBL/GenBank/DDBJ whole genome shotgun (WGS) entry which is preliminary data.</text>
</comment>
<evidence type="ECO:0000256" key="3">
    <source>
        <dbReference type="ARBA" id="ARBA00022842"/>
    </source>
</evidence>
<protein>
    <recommendedName>
        <fullName evidence="6">EngB-type G domain-containing protein</fullName>
    </recommendedName>
</protein>
<dbReference type="AlphaFoldDB" id="A0AB34KGA5"/>
<dbReference type="EMBL" id="JAAQHG020000038">
    <property type="protein sequence ID" value="KAL1583186.1"/>
    <property type="molecule type" value="Genomic_DNA"/>
</dbReference>
<evidence type="ECO:0000256" key="5">
    <source>
        <dbReference type="SAM" id="MobiDB-lite"/>
    </source>
</evidence>
<gene>
    <name evidence="7" type="ORF">WHR41_07981</name>
</gene>
<dbReference type="GO" id="GO:0046872">
    <property type="term" value="F:metal ion binding"/>
    <property type="evidence" value="ECO:0007669"/>
    <property type="project" value="UniProtKB-KW"/>
</dbReference>
<sequence length="355" mass="39133">MDLLHLPASLRRSLISTLRTPTATYTRIFATKSTPQPQPETHLTLSSSTLNSYTTSNPPTTDQLHHASRFFQRASPHLLFTAYYFRSFPPSQHPEVAFLGRSNVGKSSLLNALFGRPNERPAHVSKKPGKTRTMNGFGVGGQGMSRAPLEGEREVAWKRFGRGGAVVVDMPGYGGGSREEWGKEALKYLTGRKQLRRTFVLIDAEHGLKSSDVTLLTHLRGEGVPFTVVLSKVDKLLCPTSKLPTAGKLSGGLQKLSETCEKVRAKLREAYDDGRPVTDDILCVSAEKSLDEKSRFSSKLGIDELRWAILNATGLDSDEKGGRKRLTPRAMDIDVVNDEVKSNEEPTGVMWKPEA</sequence>
<dbReference type="Proteomes" id="UP000803884">
    <property type="component" value="Unassembled WGS sequence"/>
</dbReference>
<keyword evidence="1" id="KW-0479">Metal-binding</keyword>
<organism evidence="7 8">
    <name type="scientific">Cladosporium halotolerans</name>
    <dbReference type="NCBI Taxonomy" id="1052096"/>
    <lineage>
        <taxon>Eukaryota</taxon>
        <taxon>Fungi</taxon>
        <taxon>Dikarya</taxon>
        <taxon>Ascomycota</taxon>
        <taxon>Pezizomycotina</taxon>
        <taxon>Dothideomycetes</taxon>
        <taxon>Dothideomycetidae</taxon>
        <taxon>Cladosporiales</taxon>
        <taxon>Cladosporiaceae</taxon>
        <taxon>Cladosporium</taxon>
    </lineage>
</organism>
<accession>A0AB34KGA5</accession>
<feature type="domain" description="EngB-type G" evidence="6">
    <location>
        <begin position="92"/>
        <end position="315"/>
    </location>
</feature>
<keyword evidence="4" id="KW-0342">GTP-binding</keyword>
<keyword evidence="8" id="KW-1185">Reference proteome</keyword>
<evidence type="ECO:0000256" key="2">
    <source>
        <dbReference type="ARBA" id="ARBA00022741"/>
    </source>
</evidence>
<dbReference type="InterPro" id="IPR006073">
    <property type="entry name" value="GTP-bd"/>
</dbReference>
<keyword evidence="3" id="KW-0460">Magnesium</keyword>
<dbReference type="PANTHER" id="PTHR46498:SF1">
    <property type="entry name" value="GTP-BINDING PROTEIN 8"/>
    <property type="match status" value="1"/>
</dbReference>
<dbReference type="GO" id="GO:0005525">
    <property type="term" value="F:GTP binding"/>
    <property type="evidence" value="ECO:0007669"/>
    <property type="project" value="UniProtKB-KW"/>
</dbReference>
<reference evidence="7 8" key="1">
    <citation type="journal article" date="2020" name="Microbiol. Resour. Announc.">
        <title>Draft Genome Sequence of a Cladosporium Species Isolated from the Mesophotic Ascidian Didemnum maculosum.</title>
        <authorList>
            <person name="Gioti A."/>
            <person name="Siaperas R."/>
            <person name="Nikolaivits E."/>
            <person name="Le Goff G."/>
            <person name="Ouazzani J."/>
            <person name="Kotoulas G."/>
            <person name="Topakas E."/>
        </authorList>
    </citation>
    <scope>NUCLEOTIDE SEQUENCE [LARGE SCALE GENOMIC DNA]</scope>
    <source>
        <strain evidence="7 8">TM138-S3</strain>
    </source>
</reference>
<dbReference type="GeneID" id="96009423"/>
<evidence type="ECO:0000256" key="4">
    <source>
        <dbReference type="ARBA" id="ARBA00023134"/>
    </source>
</evidence>
<dbReference type="GO" id="GO:0005739">
    <property type="term" value="C:mitochondrion"/>
    <property type="evidence" value="ECO:0007669"/>
    <property type="project" value="TreeGrafter"/>
</dbReference>
<feature type="region of interest" description="Disordered" evidence="5">
    <location>
        <begin position="118"/>
        <end position="148"/>
    </location>
</feature>
<dbReference type="RefSeq" id="XP_069226293.1">
    <property type="nucleotide sequence ID" value="XM_069376585.1"/>
</dbReference>
<evidence type="ECO:0000259" key="6">
    <source>
        <dbReference type="PROSITE" id="PS51706"/>
    </source>
</evidence>
<dbReference type="CDD" id="cd01876">
    <property type="entry name" value="YihA_EngB"/>
    <property type="match status" value="1"/>
</dbReference>
<keyword evidence="2" id="KW-0547">Nucleotide-binding</keyword>
<dbReference type="SUPFAM" id="SSF52540">
    <property type="entry name" value="P-loop containing nucleoside triphosphate hydrolases"/>
    <property type="match status" value="1"/>
</dbReference>